<protein>
    <submittedName>
        <fullName evidence="3">Glucosamine--fructose-6-phosphate aminotransferase</fullName>
    </submittedName>
</protein>
<organism evidence="3 4">
    <name type="scientific">Cuniculiplasma divulgatum</name>
    <dbReference type="NCBI Taxonomy" id="1673428"/>
    <lineage>
        <taxon>Archaea</taxon>
        <taxon>Methanobacteriati</taxon>
        <taxon>Thermoplasmatota</taxon>
        <taxon>Thermoplasmata</taxon>
        <taxon>Thermoplasmatales</taxon>
        <taxon>Cuniculiplasmataceae</taxon>
        <taxon>Cuniculiplasma</taxon>
    </lineage>
</organism>
<dbReference type="Pfam" id="PF01380">
    <property type="entry name" value="SIS"/>
    <property type="match status" value="2"/>
</dbReference>
<dbReference type="PANTHER" id="PTHR10937:SF0">
    <property type="entry name" value="GLUTAMINE--FRUCTOSE-6-PHOSPHATE TRANSAMINASE (ISOMERIZING)"/>
    <property type="match status" value="1"/>
</dbReference>
<dbReference type="InterPro" id="IPR035490">
    <property type="entry name" value="GlmS/FrlB_SIS"/>
</dbReference>
<dbReference type="GO" id="GO:0006002">
    <property type="term" value="P:fructose 6-phosphate metabolic process"/>
    <property type="evidence" value="ECO:0007669"/>
    <property type="project" value="TreeGrafter"/>
</dbReference>
<dbReference type="InterPro" id="IPR046348">
    <property type="entry name" value="SIS_dom_sf"/>
</dbReference>
<dbReference type="EMBL" id="LT671858">
    <property type="protein sequence ID" value="SIM80295.1"/>
    <property type="molecule type" value="Genomic_DNA"/>
</dbReference>
<reference evidence="3 4" key="1">
    <citation type="submission" date="2016-04" db="EMBL/GenBank/DDBJ databases">
        <authorList>
            <person name="Evans L.H."/>
            <person name="Alamgir A."/>
            <person name="Owens N."/>
            <person name="Weber N.D."/>
            <person name="Virtaneva K."/>
            <person name="Barbian K."/>
            <person name="Babar A."/>
            <person name="Rosenke K."/>
        </authorList>
    </citation>
    <scope>NUCLEOTIDE SEQUENCE [LARGE SCALE GENOMIC DNA]</scope>
    <source>
        <strain evidence="4">S5(T) (JCM 30642 \VKM B-2941)</strain>
    </source>
</reference>
<dbReference type="GO" id="GO:0006487">
    <property type="term" value="P:protein N-linked glycosylation"/>
    <property type="evidence" value="ECO:0007669"/>
    <property type="project" value="TreeGrafter"/>
</dbReference>
<evidence type="ECO:0000313" key="4">
    <source>
        <dbReference type="Proteomes" id="UP000195607"/>
    </source>
</evidence>
<dbReference type="GeneID" id="41588907"/>
<dbReference type="GO" id="GO:0097367">
    <property type="term" value="F:carbohydrate derivative binding"/>
    <property type="evidence" value="ECO:0007669"/>
    <property type="project" value="InterPro"/>
</dbReference>
<dbReference type="InterPro" id="IPR001347">
    <property type="entry name" value="SIS_dom"/>
</dbReference>
<accession>A0A1N5W748</accession>
<dbReference type="PROSITE" id="PS51464">
    <property type="entry name" value="SIS"/>
    <property type="match status" value="2"/>
</dbReference>
<dbReference type="PANTHER" id="PTHR10937">
    <property type="entry name" value="GLUCOSAMINE--FRUCTOSE-6-PHOSPHATE AMINOTRANSFERASE, ISOMERIZING"/>
    <property type="match status" value="1"/>
</dbReference>
<dbReference type="CDD" id="cd05009">
    <property type="entry name" value="SIS_GlmS_GlmD_2"/>
    <property type="match status" value="1"/>
</dbReference>
<keyword evidence="3" id="KW-0032">Aminotransferase</keyword>
<dbReference type="CDD" id="cd05008">
    <property type="entry name" value="SIS_GlmS_GlmD_1"/>
    <property type="match status" value="1"/>
</dbReference>
<dbReference type="Proteomes" id="UP000195607">
    <property type="component" value="Chromosome I"/>
</dbReference>
<dbReference type="AlphaFoldDB" id="A0A1N5W748"/>
<gene>
    <name evidence="3" type="ORF">CSP5_1665</name>
</gene>
<feature type="domain" description="SIS" evidence="2">
    <location>
        <begin position="29"/>
        <end position="168"/>
    </location>
</feature>
<feature type="domain" description="SIS" evidence="2">
    <location>
        <begin position="188"/>
        <end position="319"/>
    </location>
</feature>
<keyword evidence="1" id="KW-0677">Repeat</keyword>
<dbReference type="GO" id="GO:0004360">
    <property type="term" value="F:glutamine-fructose-6-phosphate transaminase (isomerizing) activity"/>
    <property type="evidence" value="ECO:0007669"/>
    <property type="project" value="TreeGrafter"/>
</dbReference>
<evidence type="ECO:0000256" key="1">
    <source>
        <dbReference type="ARBA" id="ARBA00022737"/>
    </source>
</evidence>
<evidence type="ECO:0000313" key="3">
    <source>
        <dbReference type="EMBL" id="SIM80295.1"/>
    </source>
</evidence>
<sequence>MTVMYEEIQEEPEAIRKTINENADKIKKVIDQIKNSSLVFITGSGTSYNAALILNYTLLENGIRSVAMTSSEYTENIVRNMKGTITNIIFSQSGESSDAISNLKLSKKYGFTVIGITNEKESQLFMESDHPILTHAGKEKSIAATKSHAAQVAVSMLMDYSLRNDKKLVEDLDHLCSGIEKIFSLTEQIRLLSSEIHNKVVFLGSEKSYPVALEGGLKFKETTGLITESYPTREYFHGPIHRLDRETTIIWLTEGSLPNKKIMEKLEELSGEIITIGNGEAVLKFNEEKPFQKVFNSLVFIQLLANFKAVSMGLDPDHPSNLNKVVRW</sequence>
<evidence type="ECO:0000259" key="2">
    <source>
        <dbReference type="PROSITE" id="PS51464"/>
    </source>
</evidence>
<name>A0A1N5W748_9ARCH</name>
<dbReference type="RefSeq" id="WP_148690081.1">
    <property type="nucleotide sequence ID" value="NZ_LT671858.1"/>
</dbReference>
<dbReference type="SUPFAM" id="SSF53697">
    <property type="entry name" value="SIS domain"/>
    <property type="match status" value="1"/>
</dbReference>
<dbReference type="InterPro" id="IPR035466">
    <property type="entry name" value="GlmS/AgaS_SIS"/>
</dbReference>
<keyword evidence="3" id="KW-0808">Transferase</keyword>
<dbReference type="Gene3D" id="3.40.50.10490">
    <property type="entry name" value="Glucose-6-phosphate isomerase like protein, domain 1"/>
    <property type="match status" value="2"/>
</dbReference>
<dbReference type="GO" id="GO:0006047">
    <property type="term" value="P:UDP-N-acetylglucosamine metabolic process"/>
    <property type="evidence" value="ECO:0007669"/>
    <property type="project" value="TreeGrafter"/>
</dbReference>
<proteinExistence type="predicted"/>